<reference evidence="2 3" key="1">
    <citation type="journal article" date="2011" name="PLoS ONE">
        <title>The complete genome sequence of Thermoproteus tenax: a physiologically versatile member of the Crenarchaeota.</title>
        <authorList>
            <person name="Siebers B."/>
            <person name="Zaparty M."/>
            <person name="Raddatz G."/>
            <person name="Tjaden B."/>
            <person name="Albers S.V."/>
            <person name="Bell S.D."/>
            <person name="Blombach F."/>
            <person name="Kletzin A."/>
            <person name="Kyrpides N."/>
            <person name="Lanz C."/>
            <person name="Plagens A."/>
            <person name="Rampp M."/>
            <person name="Rosinus A."/>
            <person name="von Jan M."/>
            <person name="Makarova K.S."/>
            <person name="Klenk H.P."/>
            <person name="Schuster S.C."/>
            <person name="Hensel R."/>
        </authorList>
    </citation>
    <scope>NUCLEOTIDE SEQUENCE [LARGE SCALE GENOMIC DNA]</scope>
    <source>
        <strain evidence="3">ATCC 35583 / DSM 2078 / JCM 9277 / NBRC 100435 / Kra 1</strain>
    </source>
</reference>
<dbReference type="PATRIC" id="fig|768679.9.peg.949"/>
<dbReference type="GO" id="GO:1902555">
    <property type="term" value="C:endoribonuclease complex"/>
    <property type="evidence" value="ECO:0007669"/>
    <property type="project" value="UniProtKB-ARBA"/>
</dbReference>
<keyword evidence="3" id="KW-1185">Reference proteome</keyword>
<dbReference type="GO" id="GO:1990904">
    <property type="term" value="C:ribonucleoprotein complex"/>
    <property type="evidence" value="ECO:0007669"/>
    <property type="project" value="UniProtKB-ARBA"/>
</dbReference>
<dbReference type="GO" id="GO:0008033">
    <property type="term" value="P:tRNA processing"/>
    <property type="evidence" value="ECO:0007669"/>
    <property type="project" value="UniProtKB-KW"/>
</dbReference>
<protein>
    <submittedName>
        <fullName evidence="2">Uncharacterized protein</fullName>
    </submittedName>
</protein>
<dbReference type="STRING" id="768679.TTX_0939"/>
<evidence type="ECO:0000313" key="3">
    <source>
        <dbReference type="Proteomes" id="UP000002654"/>
    </source>
</evidence>
<dbReference type="KEGG" id="ttn:TTX_0939"/>
<dbReference type="eggNOG" id="arCOG01365">
    <property type="taxonomic scope" value="Archaea"/>
</dbReference>
<sequence length="97" mass="11427">MRTKFRYLLIRAEDVERCLEELNLGYIAVLGLMYRLYYFDLIGIYDDIIVVRVPRALVRRSRALIALLEGCRTVKVRGTLKSARKTAMSIRRAQRIY</sequence>
<organism evidence="2 3">
    <name type="scientific">Thermoproteus tenax (strain ATCC 35583 / DSM 2078 / JCM 9277 / NBRC 100435 / Kra 1)</name>
    <dbReference type="NCBI Taxonomy" id="768679"/>
    <lineage>
        <taxon>Archaea</taxon>
        <taxon>Thermoproteota</taxon>
        <taxon>Thermoprotei</taxon>
        <taxon>Thermoproteales</taxon>
        <taxon>Thermoproteaceae</taxon>
        <taxon>Thermoproteus</taxon>
    </lineage>
</organism>
<dbReference type="EMBL" id="FN869859">
    <property type="protein sequence ID" value="CCC81591.1"/>
    <property type="molecule type" value="Genomic_DNA"/>
</dbReference>
<dbReference type="HOGENOM" id="CLU_2366329_0_0_2"/>
<dbReference type="RefSeq" id="WP_014126847.1">
    <property type="nucleotide sequence ID" value="NC_016070.1"/>
</dbReference>
<dbReference type="InterPro" id="IPR038085">
    <property type="entry name" value="Rnp2-like_sf"/>
</dbReference>
<dbReference type="GeneID" id="11261832"/>
<keyword evidence="1" id="KW-0819">tRNA processing</keyword>
<gene>
    <name evidence="2" type="ordered locus">TTX_0939</name>
</gene>
<name>G4RPU6_THETK</name>
<dbReference type="SUPFAM" id="SSF160350">
    <property type="entry name" value="Rnp2-like"/>
    <property type="match status" value="1"/>
</dbReference>
<dbReference type="AlphaFoldDB" id="G4RPU6"/>
<dbReference type="OrthoDB" id="27991at2157"/>
<proteinExistence type="predicted"/>
<accession>G4RPU6</accession>
<evidence type="ECO:0000256" key="1">
    <source>
        <dbReference type="ARBA" id="ARBA00022694"/>
    </source>
</evidence>
<dbReference type="Proteomes" id="UP000002654">
    <property type="component" value="Chromosome"/>
</dbReference>
<evidence type="ECO:0000313" key="2">
    <source>
        <dbReference type="EMBL" id="CCC81591.1"/>
    </source>
</evidence>
<dbReference type="PaxDb" id="768679-TTX_0939"/>